<dbReference type="GO" id="GO:0003924">
    <property type="term" value="F:GTPase activity"/>
    <property type="evidence" value="ECO:0007669"/>
    <property type="project" value="UniProtKB-UniRule"/>
</dbReference>
<dbReference type="InterPro" id="IPR025121">
    <property type="entry name" value="GTPase_HflX_N"/>
</dbReference>
<gene>
    <name evidence="5 9" type="primary">hflX</name>
    <name evidence="9" type="ORF">BD31_I1532</name>
</gene>
<evidence type="ECO:0000256" key="3">
    <source>
        <dbReference type="ARBA" id="ARBA00022842"/>
    </source>
</evidence>
<dbReference type="OrthoDB" id="10150at2157"/>
<sequence length="373" mass="42596">MKSAILITYDQEDSINEAKGLCNTAGYEIVHTITQDYLKKPKYGISGGALEILEEISDKLRPDVIIFDEILKPHQNYNLASVLHREVLDREGLILEIFESRASSAESKLQVKLAQLRYEMVRAKEKVRLSNMGEQPGFMGIGKFEVDVYYNDIKHRMQTIRSKLEKAGKQRELHRQGRKRMGFKIISLAGYTSAGKTTLFNKTTGETRTQSKELFTTLTTTTRRITINQEPFLISDTVGFISKLPAYMIDAFKSTLEELRYSDIIILIIDISDPVFELKKKFASCMRTLSELEVEKDKIVYVLNKSDLLKEDEVKRKIDLLNLGENQKVISVSAKTGENVKELKELIKDIVDSQNSHKINKNSLKEVEETFGN</sequence>
<evidence type="ECO:0000256" key="4">
    <source>
        <dbReference type="ARBA" id="ARBA00023134"/>
    </source>
</evidence>
<dbReference type="Pfam" id="PF16360">
    <property type="entry name" value="GTP-bdg_M"/>
    <property type="match status" value="1"/>
</dbReference>
<evidence type="ECO:0000256" key="2">
    <source>
        <dbReference type="ARBA" id="ARBA00022741"/>
    </source>
</evidence>
<keyword evidence="3 7" id="KW-0460">Magnesium</keyword>
<dbReference type="AlphaFoldDB" id="I3D1M9"/>
<keyword evidence="4 5" id="KW-0342">GTP-binding</keyword>
<dbReference type="Proteomes" id="UP000003423">
    <property type="component" value="Unassembled WGS sequence"/>
</dbReference>
<dbReference type="Pfam" id="PF13167">
    <property type="entry name" value="GTP-bdg_N"/>
    <property type="match status" value="1"/>
</dbReference>
<comment type="subcellular location">
    <subcellularLocation>
        <location evidence="5">Cytoplasm</location>
    </subcellularLocation>
    <text evidence="5">May associate with membranes.</text>
</comment>
<comment type="function">
    <text evidence="5">GTPase that associates with the 50S ribosomal subunit and may have a role during protein synthesis or ribosome biogenesis.</text>
</comment>
<feature type="binding site" evidence="6">
    <location>
        <begin position="236"/>
        <end position="239"/>
    </location>
    <ligand>
        <name>GTP</name>
        <dbReference type="ChEBI" id="CHEBI:37565"/>
    </ligand>
</feature>
<dbReference type="Gene3D" id="3.40.50.300">
    <property type="entry name" value="P-loop containing nucleotide triphosphate hydrolases"/>
    <property type="match status" value="1"/>
</dbReference>
<feature type="binding site" evidence="7">
    <location>
        <position position="197"/>
    </location>
    <ligand>
        <name>Mg(2+)</name>
        <dbReference type="ChEBI" id="CHEBI:18420"/>
    </ligand>
</feature>
<feature type="binding site" evidence="6">
    <location>
        <begin position="190"/>
        <end position="197"/>
    </location>
    <ligand>
        <name>GTP</name>
        <dbReference type="ChEBI" id="CHEBI:37565"/>
    </ligand>
</feature>
<comment type="similarity">
    <text evidence="5">Belongs to the TRAFAC class OBG-HflX-like GTPase superfamily. HflX GTPase family.</text>
</comment>
<dbReference type="Gene3D" id="6.10.250.2860">
    <property type="match status" value="1"/>
</dbReference>
<dbReference type="InterPro" id="IPR005225">
    <property type="entry name" value="Small_GTP-bd"/>
</dbReference>
<organism evidence="9 10">
    <name type="scientific">Candidatus Nitrosopumilus salarius BD31</name>
    <dbReference type="NCBI Taxonomy" id="859350"/>
    <lineage>
        <taxon>Archaea</taxon>
        <taxon>Nitrososphaerota</taxon>
        <taxon>Nitrososphaeria</taxon>
        <taxon>Nitrosopumilales</taxon>
        <taxon>Nitrosopumilaceae</taxon>
        <taxon>Nitrosopumilus</taxon>
    </lineage>
</organism>
<keyword evidence="1 7" id="KW-0479">Metal-binding</keyword>
<dbReference type="NCBIfam" id="TIGR03156">
    <property type="entry name" value="GTP_HflX"/>
    <property type="match status" value="1"/>
</dbReference>
<evidence type="ECO:0000256" key="1">
    <source>
        <dbReference type="ARBA" id="ARBA00022723"/>
    </source>
</evidence>
<proteinExistence type="inferred from homology"/>
<dbReference type="Gene3D" id="3.40.50.11060">
    <property type="entry name" value="GTPase HflX, N-terminal domain"/>
    <property type="match status" value="1"/>
</dbReference>
<dbReference type="InterPro" id="IPR030394">
    <property type="entry name" value="G_HFLX_dom"/>
</dbReference>
<dbReference type="InterPro" id="IPR016496">
    <property type="entry name" value="GTPase_HflX"/>
</dbReference>
<dbReference type="PANTHER" id="PTHR10229">
    <property type="entry name" value="GTP-BINDING PROTEIN HFLX"/>
    <property type="match status" value="1"/>
</dbReference>
<keyword evidence="2 5" id="KW-0547">Nucleotide-binding</keyword>
<dbReference type="GO" id="GO:0046872">
    <property type="term" value="F:metal ion binding"/>
    <property type="evidence" value="ECO:0007669"/>
    <property type="project" value="UniProtKB-KW"/>
</dbReference>
<feature type="binding site" evidence="6">
    <location>
        <begin position="215"/>
        <end position="219"/>
    </location>
    <ligand>
        <name>GTP</name>
        <dbReference type="ChEBI" id="CHEBI:37565"/>
    </ligand>
</feature>
<dbReference type="NCBIfam" id="TIGR00231">
    <property type="entry name" value="small_GTP"/>
    <property type="match status" value="1"/>
</dbReference>
<keyword evidence="5" id="KW-0963">Cytoplasm</keyword>
<dbReference type="Pfam" id="PF01926">
    <property type="entry name" value="MMR_HSR1"/>
    <property type="match status" value="1"/>
</dbReference>
<name>I3D1M9_9ARCH</name>
<dbReference type="EMBL" id="AEXL02000109">
    <property type="protein sequence ID" value="EIJ65622.1"/>
    <property type="molecule type" value="Genomic_DNA"/>
</dbReference>
<comment type="cofactor">
    <cofactor evidence="7">
        <name>Mg(2+)</name>
        <dbReference type="ChEBI" id="CHEBI:18420"/>
    </cofactor>
</comment>
<evidence type="ECO:0000256" key="6">
    <source>
        <dbReference type="PIRSR" id="PIRSR006809-1"/>
    </source>
</evidence>
<feature type="domain" description="Hflx-type G" evidence="8">
    <location>
        <begin position="184"/>
        <end position="355"/>
    </location>
</feature>
<comment type="caution">
    <text evidence="9">The sequence shown here is derived from an EMBL/GenBank/DDBJ whole genome shotgun (WGS) entry which is preliminary data.</text>
</comment>
<dbReference type="GO" id="GO:0005737">
    <property type="term" value="C:cytoplasm"/>
    <property type="evidence" value="ECO:0007669"/>
    <property type="project" value="UniProtKB-SubCell"/>
</dbReference>
<dbReference type="InterPro" id="IPR006073">
    <property type="entry name" value="GTP-bd"/>
</dbReference>
<reference evidence="9 10" key="1">
    <citation type="journal article" date="2012" name="J. Bacteriol.">
        <title>Genome sequence of "Candidatus Nitrosopumilus salaria" BD31, an ammonia-oxidizing archaeon from the San Francisco Bay estuary.</title>
        <authorList>
            <person name="Mosier A.C."/>
            <person name="Allen E.E."/>
            <person name="Kim M."/>
            <person name="Ferriera S."/>
            <person name="Francis C.A."/>
        </authorList>
    </citation>
    <scope>NUCLEOTIDE SEQUENCE [LARGE SCALE GENOMIC DNA]</scope>
    <source>
        <strain evidence="9 10">BD31</strain>
    </source>
</reference>
<feature type="binding site" evidence="6">
    <location>
        <begin position="304"/>
        <end position="307"/>
    </location>
    <ligand>
        <name>GTP</name>
        <dbReference type="ChEBI" id="CHEBI:37565"/>
    </ligand>
</feature>
<dbReference type="PROSITE" id="PS51705">
    <property type="entry name" value="G_HFLX"/>
    <property type="match status" value="1"/>
</dbReference>
<evidence type="ECO:0000313" key="9">
    <source>
        <dbReference type="EMBL" id="EIJ65622.1"/>
    </source>
</evidence>
<evidence type="ECO:0000256" key="5">
    <source>
        <dbReference type="HAMAP-Rule" id="MF_00900"/>
    </source>
</evidence>
<dbReference type="PIRSF" id="PIRSF006809">
    <property type="entry name" value="GTP-binding_hflX_prd"/>
    <property type="match status" value="1"/>
</dbReference>
<protein>
    <recommendedName>
        <fullName evidence="5">GTPase HflX</fullName>
    </recommendedName>
    <alternativeName>
        <fullName evidence="5">GTP-binding protein HflX</fullName>
    </alternativeName>
</protein>
<feature type="binding site" evidence="7">
    <location>
        <position position="217"/>
    </location>
    <ligand>
        <name>Mg(2+)</name>
        <dbReference type="ChEBI" id="CHEBI:18420"/>
    </ligand>
</feature>
<dbReference type="RefSeq" id="WP_008300138.1">
    <property type="nucleotide sequence ID" value="NZ_AEXL02000109.1"/>
</dbReference>
<dbReference type="PANTHER" id="PTHR10229:SF8">
    <property type="entry name" value="GTPASE HFLX"/>
    <property type="match status" value="1"/>
</dbReference>
<dbReference type="PATRIC" id="fig|859350.6.peg.1332"/>
<dbReference type="SUPFAM" id="SSF52540">
    <property type="entry name" value="P-loop containing nucleoside triphosphate hydrolases"/>
    <property type="match status" value="1"/>
</dbReference>
<dbReference type="InterPro" id="IPR027417">
    <property type="entry name" value="P-loop_NTPase"/>
</dbReference>
<evidence type="ECO:0000256" key="7">
    <source>
        <dbReference type="PIRSR" id="PIRSR006809-2"/>
    </source>
</evidence>
<dbReference type="GO" id="GO:0043022">
    <property type="term" value="F:ribosome binding"/>
    <property type="evidence" value="ECO:0007669"/>
    <property type="project" value="TreeGrafter"/>
</dbReference>
<dbReference type="GO" id="GO:0005525">
    <property type="term" value="F:GTP binding"/>
    <property type="evidence" value="ECO:0007669"/>
    <property type="project" value="UniProtKB-UniRule"/>
</dbReference>
<keyword evidence="10" id="KW-1185">Reference proteome</keyword>
<dbReference type="InterPro" id="IPR042108">
    <property type="entry name" value="GTPase_HflX_N_sf"/>
</dbReference>
<dbReference type="InterPro" id="IPR032305">
    <property type="entry name" value="GTP-bd_M"/>
</dbReference>
<accession>I3D1M9</accession>
<evidence type="ECO:0000313" key="10">
    <source>
        <dbReference type="Proteomes" id="UP000003423"/>
    </source>
</evidence>
<evidence type="ECO:0000259" key="8">
    <source>
        <dbReference type="PROSITE" id="PS51705"/>
    </source>
</evidence>
<feature type="binding site" evidence="6">
    <location>
        <begin position="333"/>
        <end position="335"/>
    </location>
    <ligand>
        <name>GTP</name>
        <dbReference type="ChEBI" id="CHEBI:37565"/>
    </ligand>
</feature>
<comment type="subunit">
    <text evidence="5">Monomer. Associates with the 50S ribosomal subunit.</text>
</comment>
<dbReference type="HAMAP" id="MF_00900">
    <property type="entry name" value="GTPase_HflX"/>
    <property type="match status" value="1"/>
</dbReference>